<feature type="domain" description="PDGLE" evidence="6">
    <location>
        <begin position="7"/>
        <end position="96"/>
    </location>
</feature>
<keyword evidence="4" id="KW-1133">Transmembrane helix</keyword>
<keyword evidence="5" id="KW-0472">Membrane</keyword>
<dbReference type="Pfam" id="PF13190">
    <property type="entry name" value="PDGLE"/>
    <property type="match status" value="1"/>
</dbReference>
<reference evidence="7" key="1">
    <citation type="submission" date="2010-02" db="EMBL/GenBank/DDBJ databases">
        <title>Complete sequence of Aciduliprofundum boonei T469.</title>
        <authorList>
            <consortium name="US DOE Joint Genome Institute"/>
            <person name="Lucas S."/>
            <person name="Copeland A."/>
            <person name="Lapidus A."/>
            <person name="Cheng J.-F."/>
            <person name="Bruce D."/>
            <person name="Goodwin L."/>
            <person name="Pitluck S."/>
            <person name="Saunders E."/>
            <person name="Detter J.C."/>
            <person name="Han C."/>
            <person name="Tapia R."/>
            <person name="Land M."/>
            <person name="Hauser L."/>
            <person name="Kyrpides N."/>
            <person name="Mikhailova N."/>
            <person name="Flores G."/>
            <person name="Reysenbach A.-L."/>
            <person name="Woyke T."/>
        </authorList>
    </citation>
    <scope>NUCLEOTIDE SEQUENCE</scope>
    <source>
        <strain evidence="7">T469</strain>
    </source>
</reference>
<evidence type="ECO:0000313" key="8">
    <source>
        <dbReference type="Proteomes" id="UP000001400"/>
    </source>
</evidence>
<protein>
    <recommendedName>
        <fullName evidence="6">PDGLE domain-containing protein</fullName>
    </recommendedName>
</protein>
<dbReference type="AlphaFoldDB" id="B5ID56"/>
<evidence type="ECO:0000256" key="3">
    <source>
        <dbReference type="ARBA" id="ARBA00022692"/>
    </source>
</evidence>
<evidence type="ECO:0000256" key="5">
    <source>
        <dbReference type="ARBA" id="ARBA00023136"/>
    </source>
</evidence>
<dbReference type="GO" id="GO:0005886">
    <property type="term" value="C:plasma membrane"/>
    <property type="evidence" value="ECO:0007669"/>
    <property type="project" value="UniProtKB-SubCell"/>
</dbReference>
<organism evidence="7 8">
    <name type="scientific">Aciduliprofundum boonei (strain DSM 19572 / T469)</name>
    <dbReference type="NCBI Taxonomy" id="439481"/>
    <lineage>
        <taxon>Archaea</taxon>
        <taxon>Methanobacteriati</taxon>
        <taxon>Thermoplasmatota</taxon>
        <taxon>DHVE2 group</taxon>
        <taxon>Candidatus Aciduliprofundum</taxon>
    </lineage>
</organism>
<dbReference type="Proteomes" id="UP000001400">
    <property type="component" value="Chromosome"/>
</dbReference>
<evidence type="ECO:0000256" key="2">
    <source>
        <dbReference type="ARBA" id="ARBA00022475"/>
    </source>
</evidence>
<dbReference type="RefSeq" id="WP_008084057.1">
    <property type="nucleotide sequence ID" value="NC_013926.1"/>
</dbReference>
<dbReference type="STRING" id="439481.Aboo_1369"/>
<sequence>MLEAWIKKVLVILLIFCLLSPLGILLTWNKSAWGEWDQVKIGNETWVPQHYSGGAPLDDYDVPGWDSKLMASFGYIISAFVGVFMVIIVTLGIIKLGELSNEFRKRHS</sequence>
<keyword evidence="3" id="KW-0812">Transmembrane</keyword>
<evidence type="ECO:0000259" key="6">
    <source>
        <dbReference type="Pfam" id="PF13190"/>
    </source>
</evidence>
<evidence type="ECO:0000256" key="4">
    <source>
        <dbReference type="ARBA" id="ARBA00022989"/>
    </source>
</evidence>
<evidence type="ECO:0000256" key="1">
    <source>
        <dbReference type="ARBA" id="ARBA00004236"/>
    </source>
</evidence>
<proteinExistence type="predicted"/>
<gene>
    <name evidence="7" type="ordered locus">Aboo_1369</name>
</gene>
<dbReference type="GeneID" id="8828331"/>
<accession>B5ID56</accession>
<dbReference type="KEGG" id="abi:Aboo_1369"/>
<name>B5ID56_ACIB4</name>
<comment type="subcellular location">
    <subcellularLocation>
        <location evidence="1">Cell membrane</location>
    </subcellularLocation>
</comment>
<dbReference type="InterPro" id="IPR025937">
    <property type="entry name" value="PDGLE_dom"/>
</dbReference>
<dbReference type="EMBL" id="CP001941">
    <property type="protein sequence ID" value="ADD09177.1"/>
    <property type="molecule type" value="Genomic_DNA"/>
</dbReference>
<evidence type="ECO:0000313" key="7">
    <source>
        <dbReference type="EMBL" id="ADD09177.1"/>
    </source>
</evidence>
<keyword evidence="2" id="KW-1003">Cell membrane</keyword>
<dbReference type="HOGENOM" id="CLU_174500_0_0_2"/>
<keyword evidence="8" id="KW-1185">Reference proteome</keyword>
<dbReference type="eggNOG" id="arCOG03159">
    <property type="taxonomic scope" value="Archaea"/>
</dbReference>
<dbReference type="OrthoDB" id="88314at2157"/>